<name>A0AAP7DKB1_PAEAL</name>
<dbReference type="Pfam" id="PF06114">
    <property type="entry name" value="Peptidase_M78"/>
    <property type="match status" value="1"/>
</dbReference>
<dbReference type="AlphaFoldDB" id="A0AAP7DKB1"/>
<dbReference type="InterPro" id="IPR010359">
    <property type="entry name" value="IrrE_HExxH"/>
</dbReference>
<sequence>MSFPKSPRYSNVMKTVQLFMKREEVSEFPIEPLEIIEKNKWGLITYSELAEIHGVTVLDVINTFQSEDGYTIVDNEGYTIAYNDTIPIKARIRFTLMHEIGHIYLNHLREFDETILRRSTLTEAQYKVLEQEVNCFARNVLAPAPIIKKLGLNTEQDLMHYFKISYRAASVRLQCLKWDLTTSLNSLLFQTKDFLFRALNEKSCPQCKHYFVLASAKYCPNCGNDKLLRRKVNDVMIYDKYDLDEAGRVKVCPVCQNEEIDGDSNFCKICGIGLINRCTRIVDWTTTEWNRDEPIHCDGEVTGNSRYCPKCGEGTTYLENGLLIPWKEEYKNNKKAEFMLELERIEEEIEKELEEEREEEEERRRDYMRINYSLED</sequence>
<dbReference type="Gene3D" id="1.10.10.2910">
    <property type="match status" value="1"/>
</dbReference>
<evidence type="ECO:0000259" key="2">
    <source>
        <dbReference type="Pfam" id="PF06114"/>
    </source>
</evidence>
<dbReference type="Proteomes" id="UP000552038">
    <property type="component" value="Unassembled WGS sequence"/>
</dbReference>
<feature type="compositionally biased region" description="Acidic residues" evidence="1">
    <location>
        <begin position="351"/>
        <end position="361"/>
    </location>
</feature>
<organism evidence="3 4">
    <name type="scientific">Paenibacillus alvei</name>
    <name type="common">Bacillus alvei</name>
    <dbReference type="NCBI Taxonomy" id="44250"/>
    <lineage>
        <taxon>Bacteria</taxon>
        <taxon>Bacillati</taxon>
        <taxon>Bacillota</taxon>
        <taxon>Bacilli</taxon>
        <taxon>Bacillales</taxon>
        <taxon>Paenibacillaceae</taxon>
        <taxon>Paenibacillus</taxon>
    </lineage>
</organism>
<comment type="caution">
    <text evidence="3">The sequence shown here is derived from an EMBL/GenBank/DDBJ whole genome shotgun (WGS) entry which is preliminary data.</text>
</comment>
<evidence type="ECO:0000313" key="3">
    <source>
        <dbReference type="EMBL" id="NOJ72444.1"/>
    </source>
</evidence>
<gene>
    <name evidence="3" type="ORF">HMI46_18005</name>
</gene>
<evidence type="ECO:0000313" key="4">
    <source>
        <dbReference type="Proteomes" id="UP000552038"/>
    </source>
</evidence>
<reference evidence="3 4" key="1">
    <citation type="submission" date="2020-05" db="EMBL/GenBank/DDBJ databases">
        <title>Whole genome sequencing and identification of novel metabolites from Paenibacillus alvei strain JR949.</title>
        <authorList>
            <person name="Rajendhran J."/>
            <person name="Sree Pranav P."/>
            <person name="Mahalakshmi B."/>
            <person name="Karthikeyan R."/>
        </authorList>
    </citation>
    <scope>NUCLEOTIDE SEQUENCE [LARGE SCALE GENOMIC DNA]</scope>
    <source>
        <strain evidence="3 4">JR949</strain>
    </source>
</reference>
<feature type="region of interest" description="Disordered" evidence="1">
    <location>
        <begin position="351"/>
        <end position="376"/>
    </location>
</feature>
<dbReference type="InterPro" id="IPR036283">
    <property type="entry name" value="NOB1_Zf-like_sf"/>
</dbReference>
<feature type="domain" description="IrrE N-terminal-like" evidence="2">
    <location>
        <begin position="64"/>
        <end position="173"/>
    </location>
</feature>
<accession>A0AAP7DKB1</accession>
<proteinExistence type="predicted"/>
<evidence type="ECO:0000256" key="1">
    <source>
        <dbReference type="SAM" id="MobiDB-lite"/>
    </source>
</evidence>
<dbReference type="EMBL" id="JABFOR010000025">
    <property type="protein sequence ID" value="NOJ72444.1"/>
    <property type="molecule type" value="Genomic_DNA"/>
</dbReference>
<protein>
    <submittedName>
        <fullName evidence="3">ImmA/IrrE family metallo-endopeptidase</fullName>
    </submittedName>
</protein>
<dbReference type="SUPFAM" id="SSF144206">
    <property type="entry name" value="NOB1 zinc finger-like"/>
    <property type="match status" value="1"/>
</dbReference>